<sequence length="187" mass="20884">MTPLCGSIAPHSILKKKKSLLPSTLSEWDGSVAATGEMNLSSDKRVSDFVHSYIKLFNMTDEGWHSIEPIMLDELIGLLKDKKKWLDEQAALMPVDTSSSLLSLPEGIHKPCSRGFCKVVHNPRRNGNTDLHIDHAYQEVMLINETKKHGHTSPVTLMHYSLRSRQKDSVSFAMGEDSVSDTNNVLL</sequence>
<dbReference type="EMBL" id="WIXE01008224">
    <property type="protein sequence ID" value="KAK5979581.1"/>
    <property type="molecule type" value="Genomic_DNA"/>
</dbReference>
<name>A0AAN8FGV6_TRICO</name>
<proteinExistence type="predicted"/>
<gene>
    <name evidence="1" type="ORF">GCK32_010517</name>
</gene>
<evidence type="ECO:0000313" key="2">
    <source>
        <dbReference type="Proteomes" id="UP001331761"/>
    </source>
</evidence>
<keyword evidence="2" id="KW-1185">Reference proteome</keyword>
<reference evidence="1 2" key="1">
    <citation type="submission" date="2019-10" db="EMBL/GenBank/DDBJ databases">
        <title>Assembly and Annotation for the nematode Trichostrongylus colubriformis.</title>
        <authorList>
            <person name="Martin J."/>
        </authorList>
    </citation>
    <scope>NUCLEOTIDE SEQUENCE [LARGE SCALE GENOMIC DNA]</scope>
    <source>
        <strain evidence="1">G859</strain>
        <tissue evidence="1">Whole worm</tissue>
    </source>
</reference>
<organism evidence="1 2">
    <name type="scientific">Trichostrongylus colubriformis</name>
    <name type="common">Black scour worm</name>
    <dbReference type="NCBI Taxonomy" id="6319"/>
    <lineage>
        <taxon>Eukaryota</taxon>
        <taxon>Metazoa</taxon>
        <taxon>Ecdysozoa</taxon>
        <taxon>Nematoda</taxon>
        <taxon>Chromadorea</taxon>
        <taxon>Rhabditida</taxon>
        <taxon>Rhabditina</taxon>
        <taxon>Rhabditomorpha</taxon>
        <taxon>Strongyloidea</taxon>
        <taxon>Trichostrongylidae</taxon>
        <taxon>Trichostrongylus</taxon>
    </lineage>
</organism>
<evidence type="ECO:0000313" key="1">
    <source>
        <dbReference type="EMBL" id="KAK5979581.1"/>
    </source>
</evidence>
<dbReference type="Proteomes" id="UP001331761">
    <property type="component" value="Unassembled WGS sequence"/>
</dbReference>
<protein>
    <submittedName>
        <fullName evidence="1">Uncharacterized protein</fullName>
    </submittedName>
</protein>
<accession>A0AAN8FGV6</accession>
<dbReference type="AlphaFoldDB" id="A0AAN8FGV6"/>
<comment type="caution">
    <text evidence="1">The sequence shown here is derived from an EMBL/GenBank/DDBJ whole genome shotgun (WGS) entry which is preliminary data.</text>
</comment>